<feature type="region of interest" description="Disordered" evidence="4">
    <location>
        <begin position="1922"/>
        <end position="1956"/>
    </location>
</feature>
<feature type="compositionally biased region" description="Basic and acidic residues" evidence="4">
    <location>
        <begin position="62"/>
        <end position="74"/>
    </location>
</feature>
<evidence type="ECO:0000313" key="8">
    <source>
        <dbReference type="Proteomes" id="UP000198406"/>
    </source>
</evidence>
<evidence type="ECO:0000259" key="5">
    <source>
        <dbReference type="PROSITE" id="PS50090"/>
    </source>
</evidence>
<evidence type="ECO:0000256" key="2">
    <source>
        <dbReference type="ARBA" id="ARBA00022853"/>
    </source>
</evidence>
<evidence type="ECO:0000256" key="1">
    <source>
        <dbReference type="ARBA" id="ARBA00004123"/>
    </source>
</evidence>
<feature type="domain" description="HSA" evidence="6">
    <location>
        <begin position="313"/>
        <end position="386"/>
    </location>
</feature>
<dbReference type="GO" id="GO:0005634">
    <property type="term" value="C:nucleus"/>
    <property type="evidence" value="ECO:0007669"/>
    <property type="project" value="UniProtKB-SubCell"/>
</dbReference>
<keyword evidence="2" id="KW-0156">Chromatin regulator</keyword>
<dbReference type="Pfam" id="PF07529">
    <property type="entry name" value="HSA"/>
    <property type="match status" value="1"/>
</dbReference>
<feature type="compositionally biased region" description="Polar residues" evidence="4">
    <location>
        <begin position="223"/>
        <end position="247"/>
    </location>
</feature>
<dbReference type="InterPro" id="IPR001005">
    <property type="entry name" value="SANT/Myb"/>
</dbReference>
<dbReference type="InterPro" id="IPR014012">
    <property type="entry name" value="HSA_dom"/>
</dbReference>
<protein>
    <recommendedName>
        <fullName evidence="9">HSA domain-containing protein</fullName>
    </recommendedName>
</protein>
<dbReference type="EMBL" id="BDSP01000111">
    <property type="protein sequence ID" value="GAX16889.1"/>
    <property type="molecule type" value="Genomic_DNA"/>
</dbReference>
<feature type="compositionally biased region" description="Basic residues" evidence="4">
    <location>
        <begin position="1"/>
        <end position="10"/>
    </location>
</feature>
<keyword evidence="8" id="KW-1185">Reference proteome</keyword>
<dbReference type="GO" id="GO:0006281">
    <property type="term" value="P:DNA repair"/>
    <property type="evidence" value="ECO:0007669"/>
    <property type="project" value="TreeGrafter"/>
</dbReference>
<name>A0A1Z5JSG7_FISSO</name>
<keyword evidence="3" id="KW-0539">Nucleus</keyword>
<accession>A0A1Z5JSG7</accession>
<feature type="region of interest" description="Disordered" evidence="4">
    <location>
        <begin position="149"/>
        <end position="258"/>
    </location>
</feature>
<dbReference type="Gene3D" id="1.10.10.60">
    <property type="entry name" value="Homeodomain-like"/>
    <property type="match status" value="1"/>
</dbReference>
<dbReference type="PANTHER" id="PTHR46459">
    <property type="entry name" value="E1A-BINDING PROTEIN P400-RELATED"/>
    <property type="match status" value="1"/>
</dbReference>
<dbReference type="PANTHER" id="PTHR46459:SF1">
    <property type="entry name" value="E1A-BINDING PROTEIN P400"/>
    <property type="match status" value="1"/>
</dbReference>
<feature type="region of interest" description="Disordered" evidence="4">
    <location>
        <begin position="1"/>
        <end position="92"/>
    </location>
</feature>
<dbReference type="InParanoid" id="A0A1Z5JSG7"/>
<comment type="subcellular location">
    <subcellularLocation>
        <location evidence="1">Nucleus</location>
    </subcellularLocation>
</comment>
<proteinExistence type="predicted"/>
<evidence type="ECO:0000259" key="6">
    <source>
        <dbReference type="PROSITE" id="PS51204"/>
    </source>
</evidence>
<feature type="region of interest" description="Disordered" evidence="4">
    <location>
        <begin position="1208"/>
        <end position="1235"/>
    </location>
</feature>
<evidence type="ECO:0000256" key="4">
    <source>
        <dbReference type="SAM" id="MobiDB-lite"/>
    </source>
</evidence>
<reference evidence="7 8" key="1">
    <citation type="journal article" date="2015" name="Plant Cell">
        <title>Oil accumulation by the oleaginous diatom Fistulifera solaris as revealed by the genome and transcriptome.</title>
        <authorList>
            <person name="Tanaka T."/>
            <person name="Maeda Y."/>
            <person name="Veluchamy A."/>
            <person name="Tanaka M."/>
            <person name="Abida H."/>
            <person name="Marechal E."/>
            <person name="Bowler C."/>
            <person name="Muto M."/>
            <person name="Sunaga Y."/>
            <person name="Tanaka M."/>
            <person name="Yoshino T."/>
            <person name="Taniguchi T."/>
            <person name="Fukuda Y."/>
            <person name="Nemoto M."/>
            <person name="Matsumoto M."/>
            <person name="Wong P.S."/>
            <person name="Aburatani S."/>
            <person name="Fujibuchi W."/>
        </authorList>
    </citation>
    <scope>NUCLEOTIDE SEQUENCE [LARGE SCALE GENOMIC DNA]</scope>
    <source>
        <strain evidence="7 8">JPCC DA0580</strain>
    </source>
</reference>
<feature type="domain" description="Myb-like" evidence="5">
    <location>
        <begin position="1709"/>
        <end position="1774"/>
    </location>
</feature>
<organism evidence="7 8">
    <name type="scientific">Fistulifera solaris</name>
    <name type="common">Oleaginous diatom</name>
    <dbReference type="NCBI Taxonomy" id="1519565"/>
    <lineage>
        <taxon>Eukaryota</taxon>
        <taxon>Sar</taxon>
        <taxon>Stramenopiles</taxon>
        <taxon>Ochrophyta</taxon>
        <taxon>Bacillariophyta</taxon>
        <taxon>Bacillariophyceae</taxon>
        <taxon>Bacillariophycidae</taxon>
        <taxon>Naviculales</taxon>
        <taxon>Naviculaceae</taxon>
        <taxon>Fistulifera</taxon>
    </lineage>
</organism>
<evidence type="ECO:0008006" key="9">
    <source>
        <dbReference type="Google" id="ProtNLM"/>
    </source>
</evidence>
<dbReference type="GO" id="GO:0006325">
    <property type="term" value="P:chromatin organization"/>
    <property type="evidence" value="ECO:0007669"/>
    <property type="project" value="UniProtKB-KW"/>
</dbReference>
<dbReference type="PROSITE" id="PS50090">
    <property type="entry name" value="MYB_LIKE"/>
    <property type="match status" value="1"/>
</dbReference>
<dbReference type="PROSITE" id="PS51204">
    <property type="entry name" value="HSA"/>
    <property type="match status" value="1"/>
</dbReference>
<feature type="compositionally biased region" description="Polar residues" evidence="4">
    <location>
        <begin position="149"/>
        <end position="166"/>
    </location>
</feature>
<dbReference type="OrthoDB" id="372624at2759"/>
<feature type="compositionally biased region" description="Polar residues" evidence="4">
    <location>
        <begin position="1928"/>
        <end position="1948"/>
    </location>
</feature>
<dbReference type="GO" id="GO:0035267">
    <property type="term" value="C:NuA4 histone acetyltransferase complex"/>
    <property type="evidence" value="ECO:0007669"/>
    <property type="project" value="TreeGrafter"/>
</dbReference>
<dbReference type="SMART" id="SM00573">
    <property type="entry name" value="HSA"/>
    <property type="match status" value="1"/>
</dbReference>
<evidence type="ECO:0000313" key="7">
    <source>
        <dbReference type="EMBL" id="GAX16889.1"/>
    </source>
</evidence>
<feature type="compositionally biased region" description="Polar residues" evidence="4">
    <location>
        <begin position="1222"/>
        <end position="1232"/>
    </location>
</feature>
<evidence type="ECO:0000256" key="3">
    <source>
        <dbReference type="ARBA" id="ARBA00023242"/>
    </source>
</evidence>
<comment type="caution">
    <text evidence="7">The sequence shown here is derived from an EMBL/GenBank/DDBJ whole genome shotgun (WGS) entry which is preliminary data.</text>
</comment>
<dbReference type="GO" id="GO:0003682">
    <property type="term" value="F:chromatin binding"/>
    <property type="evidence" value="ECO:0007669"/>
    <property type="project" value="TreeGrafter"/>
</dbReference>
<dbReference type="Proteomes" id="UP000198406">
    <property type="component" value="Unassembled WGS sequence"/>
</dbReference>
<gene>
    <name evidence="7" type="ORF">FisN_5Hh264</name>
</gene>
<sequence length="1956" mass="216214">MPVPRNKRKRVENPVDSTSAPSRRRRDSGTGAEPPTKSDVTRQDTTIDEGNDQVETSADIKVPLHQEDTEKNAELDEGETLPMASPSAEGASNKARLRAMLVHRKLLLTRLQTMKQAAQTRLNDLPPTNQTSDEEVASFRELLRHASTIARQQAKSETQQERTSVSLRRGSSVGKRMNAALSTLSSVDPGTAAQPVPTGDKSSSAVGRPPSAAHKSLAVKRSATPQPQQRPASAPTLVNNNKLQQQRMPPLKGHQQRTMPSISMNNATSQNIVCAETAALREQKAAIQAKLNALYERRGQTFPPTKRFHKGRELKLELPPRRQTAWDVLLQEMRWMATDFREERKWKRATTRLLSSAVVKKETSAKELPAKKVEKEVRAPKPLIKDFSNVYDDAMDVETTKNVARQLSTMISEKIAFLLEEPKLTKDTAEETNLDNATSETEHLIHDKNIMHEKISALFESVQTTTWEEELDLGEGQQYGLQMSEQQSATILRIESGWDKLNVGSVLHGSRCSGKTILVSSLLWRRRDLGPQLLLCPASRLIRWGHELRRFTGLRPFVLDKNVGIDTLGKNDVLLCNHMTLGRLNKSSRAKHFVSLIIDCRHAFGFGRSEATQASFCPSSITSSNWWDAANELVTTQQRCLIIENESNTGELPTYARGLPPKQTLEILAMRTMLLMGVPLSTLSSERLGAKSLLSWARKHVKEGPTKPASLFKAVKDVLLFSVKPLLLNLSSPPKLDRSCLSNSGKEPWIIIPIQMTALQQKAYVHCCQENQVCLSQRFWDYRSISDSLLRLRRCCSFVDNDTLSSTLTLYKTMNGFPKVKTSQYSNPSWLSFDAASCLLKASGKLQALLSILSEQSSVSLTNESSVELLLKTKNTLDLPSCVIPKAKRIAVVAALPELLLMTSILLHCVGLSHRLLLEPTSMPDELVFDNWKENQLALCDFNSDRVIPDIVVCSIESISGDHGGLSTELADLFVCLDEDWSGRSEVLLQQVVNRSSQRRSRQGMAPCNFLRLISKNTCESTFLLDPYKLRSGRQHRIFSSKLNPIGWFDTPVILEESNKEGEDTREKAVSSSLFGFPADNVLSFRDSLLSEIFATELPPLLSHNGDVMFLPSSKQDNELALESSLIYSMIESEWLAKATTTVRRASIQTTKTIQESFSVPAHFDSESAFFFWKTTKASVYSYIQRLAVITEAATFGSSEGLTLARPSSLAGSANKDERISKGTQNKESFSETLEPDASASSLLFYNFNDTRNEGRKERRQRFNLYAGSFGKVFSASDLFTPGQGEEPITYTPPLFPRIVESSILAESDSEFIISSSATDTSIKASLNGDHRDAKRLRLDHEFENSEDVLFDIALDLEDINKDDSHSQSLAVPSLVEDFGMAGAGAVPLPRDSALAAAYTAVVPMSHSYYKEATDCFIGNDVSEIETGSRSFVDESTMKSVILFVSRKRPRGQVVRPVTSQSGKAYRVPLPGSSGTPSFSAVGKSVNGVIHEHNGNMTGKQLKKRKAMGSSDHTMTVSSAFTRLPYNETALLGATFGQMGGQAIVKTKDSLKKNLLISLRQSSSGSTLFESTGFRLASIEVKNRVGIRLMSHSWTSNSALEVGPGLPLHVVRPDRDRHPISFEIDRSLWTSIIKNLGSSNDETGKESLEIAAKQKESFHQSPSIPCRMNFGPFQAGFLASPTGMTYISTTKNRVGISLPMGVKVSSNFDSSINDVDWTPSHDEHLIHAVQKFGCNWNMVAKSQANFNEFRYVYDSQSASRGISRNCRERWQALLKIDPLLNANGNQRHKSFCHKIDLPAGDDVGQHIERPSFAACNRKDQTIVIFVPGTALLGKQSDDAENSARKDTMEIEAVRPKRTFKAFNKSKPLAMKQKVPIPGVATEKPSIGPSHPSHAQSVDEAVTALGASGRSEMWPLQFLVANAKRAPSGDNNKATNNVSVNSRTHTQAPAGQPKTGA</sequence>